<evidence type="ECO:0000256" key="1">
    <source>
        <dbReference type="SAM" id="MobiDB-lite"/>
    </source>
</evidence>
<name>A0ABC8TEE8_9AQUA</name>
<feature type="compositionally biased region" description="Basic and acidic residues" evidence="1">
    <location>
        <begin position="9"/>
        <end position="20"/>
    </location>
</feature>
<proteinExistence type="predicted"/>
<organism evidence="2 3">
    <name type="scientific">Ilex paraguariensis</name>
    <name type="common">yerba mate</name>
    <dbReference type="NCBI Taxonomy" id="185542"/>
    <lineage>
        <taxon>Eukaryota</taxon>
        <taxon>Viridiplantae</taxon>
        <taxon>Streptophyta</taxon>
        <taxon>Embryophyta</taxon>
        <taxon>Tracheophyta</taxon>
        <taxon>Spermatophyta</taxon>
        <taxon>Magnoliopsida</taxon>
        <taxon>eudicotyledons</taxon>
        <taxon>Gunneridae</taxon>
        <taxon>Pentapetalae</taxon>
        <taxon>asterids</taxon>
        <taxon>campanulids</taxon>
        <taxon>Aquifoliales</taxon>
        <taxon>Aquifoliaceae</taxon>
        <taxon>Ilex</taxon>
    </lineage>
</organism>
<gene>
    <name evidence="2" type="ORF">ILEXP_LOCUS36925</name>
</gene>
<comment type="caution">
    <text evidence="2">The sequence shown here is derived from an EMBL/GenBank/DDBJ whole genome shotgun (WGS) entry which is preliminary data.</text>
</comment>
<dbReference type="AlphaFoldDB" id="A0ABC8TEE8"/>
<sequence length="71" mass="8082">LAVGCGSTSEREADQMRQEQEVTSGSPKKVVLALNNYGVEQQKWTLKMNMQQRVLMMHKIILCKINSQESE</sequence>
<reference evidence="2 3" key="1">
    <citation type="submission" date="2024-02" db="EMBL/GenBank/DDBJ databases">
        <authorList>
            <person name="Vignale AGUSTIN F."/>
            <person name="Sosa J E."/>
            <person name="Modenutti C."/>
        </authorList>
    </citation>
    <scope>NUCLEOTIDE SEQUENCE [LARGE SCALE GENOMIC DNA]</scope>
</reference>
<dbReference type="Proteomes" id="UP001642360">
    <property type="component" value="Unassembled WGS sequence"/>
</dbReference>
<evidence type="ECO:0000313" key="2">
    <source>
        <dbReference type="EMBL" id="CAK9167643.1"/>
    </source>
</evidence>
<protein>
    <submittedName>
        <fullName evidence="2">Uncharacterized protein</fullName>
    </submittedName>
</protein>
<accession>A0ABC8TEE8</accession>
<feature type="non-terminal residue" evidence="2">
    <location>
        <position position="1"/>
    </location>
</feature>
<evidence type="ECO:0000313" key="3">
    <source>
        <dbReference type="Proteomes" id="UP001642360"/>
    </source>
</evidence>
<feature type="region of interest" description="Disordered" evidence="1">
    <location>
        <begin position="1"/>
        <end position="26"/>
    </location>
</feature>
<dbReference type="EMBL" id="CAUOFW020004887">
    <property type="protein sequence ID" value="CAK9167643.1"/>
    <property type="molecule type" value="Genomic_DNA"/>
</dbReference>
<keyword evidence="3" id="KW-1185">Reference proteome</keyword>